<dbReference type="GO" id="GO:0051225">
    <property type="term" value="P:spindle assembly"/>
    <property type="evidence" value="ECO:0007669"/>
    <property type="project" value="InterPro"/>
</dbReference>
<feature type="domain" description="HAUS augmin-like complex subunit 3 N-terminal" evidence="11">
    <location>
        <begin position="26"/>
        <end position="204"/>
    </location>
</feature>
<dbReference type="InterPro" id="IPR026206">
    <property type="entry name" value="HAUS3"/>
</dbReference>
<dbReference type="EMBL" id="JAXCGZ010020795">
    <property type="protein sequence ID" value="KAK7065397.1"/>
    <property type="molecule type" value="Genomic_DNA"/>
</dbReference>
<keyword evidence="7 10" id="KW-0175">Coiled coil</keyword>
<proteinExistence type="inferred from homology"/>
<evidence type="ECO:0000256" key="5">
    <source>
        <dbReference type="ARBA" id="ARBA00022701"/>
    </source>
</evidence>
<dbReference type="Proteomes" id="UP001381693">
    <property type="component" value="Unassembled WGS sequence"/>
</dbReference>
<keyword evidence="6" id="KW-0498">Mitosis</keyword>
<dbReference type="GO" id="GO:0072686">
    <property type="term" value="C:mitotic spindle"/>
    <property type="evidence" value="ECO:0007669"/>
    <property type="project" value="TreeGrafter"/>
</dbReference>
<evidence type="ECO:0000256" key="7">
    <source>
        <dbReference type="ARBA" id="ARBA00023054"/>
    </source>
</evidence>
<keyword evidence="13" id="KW-1185">Reference proteome</keyword>
<evidence type="ECO:0000313" key="12">
    <source>
        <dbReference type="EMBL" id="KAK7065397.1"/>
    </source>
</evidence>
<evidence type="ECO:0000256" key="8">
    <source>
        <dbReference type="ARBA" id="ARBA00023212"/>
    </source>
</evidence>
<evidence type="ECO:0000256" key="3">
    <source>
        <dbReference type="ARBA" id="ARBA00022490"/>
    </source>
</evidence>
<keyword evidence="8" id="KW-0206">Cytoskeleton</keyword>
<dbReference type="AlphaFoldDB" id="A0AAN8WFM7"/>
<keyword evidence="3" id="KW-0963">Cytoplasm</keyword>
<keyword evidence="9" id="KW-0131">Cell cycle</keyword>
<accession>A0AAN8WFM7</accession>
<evidence type="ECO:0000313" key="13">
    <source>
        <dbReference type="Proteomes" id="UP001381693"/>
    </source>
</evidence>
<feature type="coiled-coil region" evidence="10">
    <location>
        <begin position="181"/>
        <end position="220"/>
    </location>
</feature>
<organism evidence="12 13">
    <name type="scientific">Halocaridina rubra</name>
    <name type="common">Hawaiian red shrimp</name>
    <dbReference type="NCBI Taxonomy" id="373956"/>
    <lineage>
        <taxon>Eukaryota</taxon>
        <taxon>Metazoa</taxon>
        <taxon>Ecdysozoa</taxon>
        <taxon>Arthropoda</taxon>
        <taxon>Crustacea</taxon>
        <taxon>Multicrustacea</taxon>
        <taxon>Malacostraca</taxon>
        <taxon>Eumalacostraca</taxon>
        <taxon>Eucarida</taxon>
        <taxon>Decapoda</taxon>
        <taxon>Pleocyemata</taxon>
        <taxon>Caridea</taxon>
        <taxon>Atyoidea</taxon>
        <taxon>Atyidae</taxon>
        <taxon>Halocaridina</taxon>
    </lineage>
</organism>
<dbReference type="Pfam" id="PF14932">
    <property type="entry name" value="HAUS-augmin3"/>
    <property type="match status" value="1"/>
</dbReference>
<name>A0AAN8WFM7_HALRR</name>
<evidence type="ECO:0000256" key="4">
    <source>
        <dbReference type="ARBA" id="ARBA00022618"/>
    </source>
</evidence>
<dbReference type="GO" id="GO:0005815">
    <property type="term" value="C:microtubule organizing center"/>
    <property type="evidence" value="ECO:0007669"/>
    <property type="project" value="TreeGrafter"/>
</dbReference>
<dbReference type="GO" id="GO:0031023">
    <property type="term" value="P:microtubule organizing center organization"/>
    <property type="evidence" value="ECO:0007669"/>
    <property type="project" value="TreeGrafter"/>
</dbReference>
<evidence type="ECO:0000259" key="11">
    <source>
        <dbReference type="Pfam" id="PF14932"/>
    </source>
</evidence>
<dbReference type="GO" id="GO:0005874">
    <property type="term" value="C:microtubule"/>
    <property type="evidence" value="ECO:0007669"/>
    <property type="project" value="UniProtKB-KW"/>
</dbReference>
<dbReference type="GO" id="GO:0051301">
    <property type="term" value="P:cell division"/>
    <property type="evidence" value="ECO:0007669"/>
    <property type="project" value="UniProtKB-KW"/>
</dbReference>
<protein>
    <recommendedName>
        <fullName evidence="11">HAUS augmin-like complex subunit 3 N-terminal domain-containing protein</fullName>
    </recommendedName>
</protein>
<dbReference type="PANTHER" id="PTHR19378:SF0">
    <property type="entry name" value="HAUS AUGMIN-LIKE COMPLEX SUBUNIT 3"/>
    <property type="match status" value="1"/>
</dbReference>
<gene>
    <name evidence="12" type="ORF">SK128_015935</name>
</gene>
<comment type="subcellular location">
    <subcellularLocation>
        <location evidence="1">Cytoplasm</location>
        <location evidence="1">Cytoskeleton</location>
        <location evidence="1">Spindle</location>
    </subcellularLocation>
</comment>
<evidence type="ECO:0000256" key="6">
    <source>
        <dbReference type="ARBA" id="ARBA00022776"/>
    </source>
</evidence>
<dbReference type="PANTHER" id="PTHR19378">
    <property type="entry name" value="GOLGIN- RELATED"/>
    <property type="match status" value="1"/>
</dbReference>
<comment type="caution">
    <text evidence="12">The sequence shown here is derived from an EMBL/GenBank/DDBJ whole genome shotgun (WGS) entry which is preliminary data.</text>
</comment>
<evidence type="ECO:0000256" key="9">
    <source>
        <dbReference type="ARBA" id="ARBA00023306"/>
    </source>
</evidence>
<keyword evidence="4" id="KW-0132">Cell division</keyword>
<evidence type="ECO:0000256" key="2">
    <source>
        <dbReference type="ARBA" id="ARBA00009645"/>
    </source>
</evidence>
<keyword evidence="5" id="KW-0493">Microtubule</keyword>
<dbReference type="PRINTS" id="PR02089">
    <property type="entry name" value="HAUSAUGMINL3"/>
</dbReference>
<dbReference type="GO" id="GO:0070652">
    <property type="term" value="C:HAUS complex"/>
    <property type="evidence" value="ECO:0007669"/>
    <property type="project" value="InterPro"/>
</dbReference>
<comment type="similarity">
    <text evidence="2">Belongs to the HAUS3 family.</text>
</comment>
<evidence type="ECO:0000256" key="1">
    <source>
        <dbReference type="ARBA" id="ARBA00004186"/>
    </source>
</evidence>
<sequence>MEACFSGLPTNYSSSQELCHPGKLSLEEQHRLELQLELLNARKNHLSALKMEIREEIYCASEQKKAFEASYSNQMDSITDTSRLFSEAQSELSTTLDKLADSFRKYYSTPDKEVRFFSQLDLKEWHQEEAKFTDALKAYISKQFREGVNEVAGARDVSTYCLLDVGHLDLHLVRGAGKMEYAQNVNELNRLNMALRKMEEQRLESLLSQARRKAEVEEANRLLGAINRGQLPNAVALLQQQTSEAVESRMLVDRERSQQHEVLLSLIEKVAELESTKTISGNCQLKCKRQEYFLEKVKIVIDELISQCARYDWLKIALDIDTAKIGDILKILKIINLDMSSRDAAYKKRIQSMEEMQKKNDAMRAVGQLPLPLATLSQILSPALDGNVISKGQQEHHSGDLLLRQVSNLNKSLTVARDNIATARNPQFSHLNNMSMNCEILEVALFGTSGSLRALPSTWIDPNLVERCDKLTQDYWKLKQKIMQLLVQYEEKKKFLSVEPTLRSEMMQWTVEVGKKLK</sequence>
<reference evidence="12 13" key="1">
    <citation type="submission" date="2023-11" db="EMBL/GenBank/DDBJ databases">
        <title>Halocaridina rubra genome assembly.</title>
        <authorList>
            <person name="Smith C."/>
        </authorList>
    </citation>
    <scope>NUCLEOTIDE SEQUENCE [LARGE SCALE GENOMIC DNA]</scope>
    <source>
        <strain evidence="12">EP-1</strain>
        <tissue evidence="12">Whole</tissue>
    </source>
</reference>
<evidence type="ECO:0000256" key="10">
    <source>
        <dbReference type="SAM" id="Coils"/>
    </source>
</evidence>
<dbReference type="InterPro" id="IPR032733">
    <property type="entry name" value="HAUS3_N"/>
</dbReference>